<dbReference type="GO" id="GO:0006352">
    <property type="term" value="P:DNA-templated transcription initiation"/>
    <property type="evidence" value="ECO:0007669"/>
    <property type="project" value="InterPro"/>
</dbReference>
<dbReference type="AlphaFoldDB" id="A0A563DQ74"/>
<dbReference type="NCBIfam" id="TIGR02983">
    <property type="entry name" value="SigE-fam_strep"/>
    <property type="match status" value="1"/>
</dbReference>
<dbReference type="InterPro" id="IPR013249">
    <property type="entry name" value="RNA_pol_sigma70_r4_t2"/>
</dbReference>
<dbReference type="InterPro" id="IPR013325">
    <property type="entry name" value="RNA_pol_sigma_r2"/>
</dbReference>
<dbReference type="InterPro" id="IPR039425">
    <property type="entry name" value="RNA_pol_sigma-70-like"/>
</dbReference>
<dbReference type="InterPro" id="IPR014284">
    <property type="entry name" value="RNA_pol_sigma-70_dom"/>
</dbReference>
<evidence type="ECO:0000256" key="2">
    <source>
        <dbReference type="ARBA" id="ARBA00023015"/>
    </source>
</evidence>
<keyword evidence="4" id="KW-0238">DNA-binding</keyword>
<gene>
    <name evidence="8" type="ORF">FGL98_24215</name>
</gene>
<dbReference type="Pfam" id="PF08281">
    <property type="entry name" value="Sigma70_r4_2"/>
    <property type="match status" value="1"/>
</dbReference>
<evidence type="ECO:0000313" key="9">
    <source>
        <dbReference type="Proteomes" id="UP000320244"/>
    </source>
</evidence>
<proteinExistence type="inferred from homology"/>
<reference evidence="8 9" key="2">
    <citation type="submission" date="2019-08" db="EMBL/GenBank/DDBJ databases">
        <title>Jejuicoccus antrihumi gen. nov., sp. nov., a new member of the family Dermacoccaceae isolated from a cave.</title>
        <authorList>
            <person name="Schumann P."/>
            <person name="Kim I.S."/>
        </authorList>
    </citation>
    <scope>NUCLEOTIDE SEQUENCE [LARGE SCALE GENOMIC DNA]</scope>
    <source>
        <strain evidence="8 9">C5-26</strain>
    </source>
</reference>
<name>A0A563DQ74_9MICO</name>
<dbReference type="GO" id="GO:0016987">
    <property type="term" value="F:sigma factor activity"/>
    <property type="evidence" value="ECO:0007669"/>
    <property type="project" value="UniProtKB-KW"/>
</dbReference>
<dbReference type="InterPro" id="IPR036388">
    <property type="entry name" value="WH-like_DNA-bd_sf"/>
</dbReference>
<keyword evidence="5" id="KW-0804">Transcription</keyword>
<evidence type="ECO:0000313" key="8">
    <source>
        <dbReference type="EMBL" id="TWP32448.1"/>
    </source>
</evidence>
<keyword evidence="2" id="KW-0805">Transcription regulation</keyword>
<dbReference type="NCBIfam" id="TIGR02937">
    <property type="entry name" value="sigma70-ECF"/>
    <property type="match status" value="1"/>
</dbReference>
<evidence type="ECO:0000256" key="4">
    <source>
        <dbReference type="ARBA" id="ARBA00023125"/>
    </source>
</evidence>
<dbReference type="SUPFAM" id="SSF88659">
    <property type="entry name" value="Sigma3 and sigma4 domains of RNA polymerase sigma factors"/>
    <property type="match status" value="1"/>
</dbReference>
<dbReference type="RefSeq" id="WP_146321342.1">
    <property type="nucleotide sequence ID" value="NZ_VCQV01000075.1"/>
</dbReference>
<dbReference type="OrthoDB" id="3692620at2"/>
<reference evidence="8 9" key="1">
    <citation type="submission" date="2019-05" db="EMBL/GenBank/DDBJ databases">
        <authorList>
            <person name="Lee S.D."/>
        </authorList>
    </citation>
    <scope>NUCLEOTIDE SEQUENCE [LARGE SCALE GENOMIC DNA]</scope>
    <source>
        <strain evidence="8 9">C5-26</strain>
    </source>
</reference>
<evidence type="ECO:0000259" key="7">
    <source>
        <dbReference type="Pfam" id="PF08281"/>
    </source>
</evidence>
<dbReference type="Pfam" id="PF04542">
    <property type="entry name" value="Sigma70_r2"/>
    <property type="match status" value="1"/>
</dbReference>
<organism evidence="8 9">
    <name type="scientific">Leekyejoonella antrihumi</name>
    <dbReference type="NCBI Taxonomy" id="1660198"/>
    <lineage>
        <taxon>Bacteria</taxon>
        <taxon>Bacillati</taxon>
        <taxon>Actinomycetota</taxon>
        <taxon>Actinomycetes</taxon>
        <taxon>Micrococcales</taxon>
        <taxon>Dermacoccaceae</taxon>
        <taxon>Leekyejoonella</taxon>
    </lineage>
</organism>
<dbReference type="CDD" id="cd06171">
    <property type="entry name" value="Sigma70_r4"/>
    <property type="match status" value="1"/>
</dbReference>
<dbReference type="PANTHER" id="PTHR43133">
    <property type="entry name" value="RNA POLYMERASE ECF-TYPE SIGMA FACTO"/>
    <property type="match status" value="1"/>
</dbReference>
<keyword evidence="3" id="KW-0731">Sigma factor</keyword>
<comment type="similarity">
    <text evidence="1">Belongs to the sigma-70 factor family. ECF subfamily.</text>
</comment>
<keyword evidence="9" id="KW-1185">Reference proteome</keyword>
<dbReference type="Proteomes" id="UP000320244">
    <property type="component" value="Unassembled WGS sequence"/>
</dbReference>
<dbReference type="Gene3D" id="1.10.10.10">
    <property type="entry name" value="Winged helix-like DNA-binding domain superfamily/Winged helix DNA-binding domain"/>
    <property type="match status" value="1"/>
</dbReference>
<evidence type="ECO:0000256" key="5">
    <source>
        <dbReference type="ARBA" id="ARBA00023163"/>
    </source>
</evidence>
<evidence type="ECO:0000256" key="3">
    <source>
        <dbReference type="ARBA" id="ARBA00023082"/>
    </source>
</evidence>
<dbReference type="PANTHER" id="PTHR43133:SF50">
    <property type="entry name" value="ECF RNA POLYMERASE SIGMA FACTOR SIGM"/>
    <property type="match status" value="1"/>
</dbReference>
<dbReference type="InterPro" id="IPR013324">
    <property type="entry name" value="RNA_pol_sigma_r3/r4-like"/>
</dbReference>
<dbReference type="GO" id="GO:0003677">
    <property type="term" value="F:DNA binding"/>
    <property type="evidence" value="ECO:0007669"/>
    <property type="project" value="UniProtKB-KW"/>
</dbReference>
<dbReference type="InterPro" id="IPR014325">
    <property type="entry name" value="RNA_pol_sigma-E_actinobac"/>
</dbReference>
<feature type="domain" description="RNA polymerase sigma-70 region 2" evidence="6">
    <location>
        <begin position="25"/>
        <end position="84"/>
    </location>
</feature>
<dbReference type="SUPFAM" id="SSF88946">
    <property type="entry name" value="Sigma2 domain of RNA polymerase sigma factors"/>
    <property type="match status" value="1"/>
</dbReference>
<feature type="domain" description="RNA polymerase sigma factor 70 region 4 type 2" evidence="7">
    <location>
        <begin position="109"/>
        <end position="161"/>
    </location>
</feature>
<dbReference type="InterPro" id="IPR007627">
    <property type="entry name" value="RNA_pol_sigma70_r2"/>
</dbReference>
<evidence type="ECO:0000259" key="6">
    <source>
        <dbReference type="Pfam" id="PF04542"/>
    </source>
</evidence>
<dbReference type="EMBL" id="VCQV01000075">
    <property type="protein sequence ID" value="TWP32448.1"/>
    <property type="molecule type" value="Genomic_DNA"/>
</dbReference>
<sequence length="175" mass="19080">MPQSTRGKEPASPAGFAEFCAASSPSLLRAAWLLAGDIQTAQDLVQDALVKAFVAWPRIREAEALAYTRRIMVNENIDRWRRARQEASTTPDHTSTQASSAMAVVDDRDQIIRMLARLPEQQRKVIVLRYYTDLSEAATAGALGISIGAVKSASSRGLAKLRSIHEIEGASDGRD</sequence>
<accession>A0A563DQ74</accession>
<comment type="caution">
    <text evidence="8">The sequence shown here is derived from an EMBL/GenBank/DDBJ whole genome shotgun (WGS) entry which is preliminary data.</text>
</comment>
<dbReference type="Gene3D" id="1.10.1740.10">
    <property type="match status" value="1"/>
</dbReference>
<protein>
    <submittedName>
        <fullName evidence="8">SigE family RNA polymerase sigma factor</fullName>
    </submittedName>
</protein>
<evidence type="ECO:0000256" key="1">
    <source>
        <dbReference type="ARBA" id="ARBA00010641"/>
    </source>
</evidence>